<feature type="transmembrane region" description="Helical" evidence="1">
    <location>
        <begin position="33"/>
        <end position="53"/>
    </location>
</feature>
<comment type="caution">
    <text evidence="3">The sequence shown here is derived from an EMBL/GenBank/DDBJ whole genome shotgun (WGS) entry which is preliminary data.</text>
</comment>
<feature type="domain" description="SPW repeat-containing integral membrane" evidence="2">
    <location>
        <begin position="8"/>
        <end position="101"/>
    </location>
</feature>
<dbReference type="Proteomes" id="UP000610966">
    <property type="component" value="Unassembled WGS sequence"/>
</dbReference>
<feature type="transmembrane region" description="Helical" evidence="1">
    <location>
        <begin position="60"/>
        <end position="78"/>
    </location>
</feature>
<name>A0A8J3RDQ9_9ACTN</name>
<organism evidence="3 4">
    <name type="scientific">Sphaerimonospora thailandensis</name>
    <dbReference type="NCBI Taxonomy" id="795644"/>
    <lineage>
        <taxon>Bacteria</taxon>
        <taxon>Bacillati</taxon>
        <taxon>Actinomycetota</taxon>
        <taxon>Actinomycetes</taxon>
        <taxon>Streptosporangiales</taxon>
        <taxon>Streptosporangiaceae</taxon>
        <taxon>Sphaerimonospora</taxon>
    </lineage>
</organism>
<proteinExistence type="predicted"/>
<evidence type="ECO:0000313" key="3">
    <source>
        <dbReference type="EMBL" id="GIH72880.1"/>
    </source>
</evidence>
<dbReference type="Pfam" id="PF03779">
    <property type="entry name" value="SPW"/>
    <property type="match status" value="1"/>
</dbReference>
<protein>
    <recommendedName>
        <fullName evidence="2">SPW repeat-containing integral membrane domain-containing protein</fullName>
    </recommendedName>
</protein>
<feature type="transmembrane region" description="Helical" evidence="1">
    <location>
        <begin position="84"/>
        <end position="105"/>
    </location>
</feature>
<feature type="transmembrane region" description="Helical" evidence="1">
    <location>
        <begin position="7"/>
        <end position="27"/>
    </location>
</feature>
<dbReference type="InterPro" id="IPR005530">
    <property type="entry name" value="SPW"/>
</dbReference>
<evidence type="ECO:0000313" key="4">
    <source>
        <dbReference type="Proteomes" id="UP000610966"/>
    </source>
</evidence>
<keyword evidence="4" id="KW-1185">Reference proteome</keyword>
<keyword evidence="1" id="KW-1133">Transmembrane helix</keyword>
<dbReference type="AlphaFoldDB" id="A0A8J3RDQ9"/>
<keyword evidence="1" id="KW-0812">Transmembrane</keyword>
<gene>
    <name evidence="3" type="ORF">Mth01_51330</name>
</gene>
<dbReference type="RefSeq" id="WP_204018526.1">
    <property type="nucleotide sequence ID" value="NZ_BOOG01000065.1"/>
</dbReference>
<evidence type="ECO:0000259" key="2">
    <source>
        <dbReference type="Pfam" id="PF03779"/>
    </source>
</evidence>
<sequence length="115" mass="11410">MDLTRSLSDVIALLAGLVSLLAAFIWASDVNAAGQPLLLLGALLVVSALWAILGAGGASSWVTAAFGALLFVSPWAFGFDGDAAAAWTAWLAGGVTVVVGLLTTLQARAGAAANA</sequence>
<keyword evidence="1" id="KW-0472">Membrane</keyword>
<reference evidence="3" key="1">
    <citation type="submission" date="2021-01" db="EMBL/GenBank/DDBJ databases">
        <title>Whole genome shotgun sequence of Sphaerimonospora thailandensis NBRC 107569.</title>
        <authorList>
            <person name="Komaki H."/>
            <person name="Tamura T."/>
        </authorList>
    </citation>
    <scope>NUCLEOTIDE SEQUENCE</scope>
    <source>
        <strain evidence="3">NBRC 107569</strain>
    </source>
</reference>
<accession>A0A8J3RDQ9</accession>
<dbReference type="EMBL" id="BOOG01000065">
    <property type="protein sequence ID" value="GIH72880.1"/>
    <property type="molecule type" value="Genomic_DNA"/>
</dbReference>
<evidence type="ECO:0000256" key="1">
    <source>
        <dbReference type="SAM" id="Phobius"/>
    </source>
</evidence>